<dbReference type="STRING" id="342108.amb1858"/>
<dbReference type="InterPro" id="IPR003439">
    <property type="entry name" value="ABC_transporter-like_ATP-bd"/>
</dbReference>
<feature type="domain" description="ABC transporter" evidence="5">
    <location>
        <begin position="17"/>
        <end position="244"/>
    </location>
</feature>
<dbReference type="PANTHER" id="PTHR42788">
    <property type="entry name" value="TAURINE IMPORT ATP-BINDING PROTEIN-RELATED"/>
    <property type="match status" value="1"/>
</dbReference>
<name>Q2W663_PARM1</name>
<reference evidence="6 7" key="1">
    <citation type="journal article" date="2005" name="DNA Res.">
        <title>Complete genome sequence of the facultative anaerobic magnetotactic bacterium Magnetospirillum sp. strain AMB-1.</title>
        <authorList>
            <person name="Matsunaga T."/>
            <person name="Okamura Y."/>
            <person name="Fukuda Y."/>
            <person name="Wahyudi A.T."/>
            <person name="Murase Y."/>
            <person name="Takeyama H."/>
        </authorList>
    </citation>
    <scope>NUCLEOTIDE SEQUENCE [LARGE SCALE GENOMIC DNA]</scope>
    <source>
        <strain evidence="7">ATCC 700264 / AMB-1</strain>
    </source>
</reference>
<dbReference type="InterPro" id="IPR017871">
    <property type="entry name" value="ABC_transporter-like_CS"/>
</dbReference>
<dbReference type="FunFam" id="3.40.50.300:FF:000425">
    <property type="entry name" value="Probable ABC transporter, ATP-binding subunit"/>
    <property type="match status" value="1"/>
</dbReference>
<dbReference type="Proteomes" id="UP000007058">
    <property type="component" value="Chromosome"/>
</dbReference>
<keyword evidence="2" id="KW-0813">Transport</keyword>
<sequence length="273" mass="29765">MNALPNRRSLTVTRGRIGIQRLSVSFGAHAAVEDFSLEIEPGEFVCLLGPSGCGKSTALNAVAGFLRPARGRVAVDGVEVTGPGPERGMVFQQHSLFPWKTVLENVAFGPRMQGKTRAEARDLAREYLDLVGLGGSAQRYPAALSGGMAQRVGIARALVNHPSVLLMDEPFGALDAQTRSIMQESLLRLWGQIGNTVLFVTHDIDEALFLADRVVVMSAAPGRVLLDLRLDLPRPRPEDVFATPQFAEHKRQCLRLIRQESRRAFDFIDGAGI</sequence>
<dbReference type="EMBL" id="AP007255">
    <property type="protein sequence ID" value="BAE50662.1"/>
    <property type="molecule type" value="Genomic_DNA"/>
</dbReference>
<dbReference type="PROSITE" id="PS50893">
    <property type="entry name" value="ABC_TRANSPORTER_2"/>
    <property type="match status" value="1"/>
</dbReference>
<dbReference type="Gene3D" id="3.40.50.300">
    <property type="entry name" value="P-loop containing nucleotide triphosphate hydrolases"/>
    <property type="match status" value="1"/>
</dbReference>
<proteinExistence type="inferred from homology"/>
<dbReference type="RefSeq" id="WP_011384263.1">
    <property type="nucleotide sequence ID" value="NC_007626.1"/>
</dbReference>
<protein>
    <submittedName>
        <fullName evidence="6">ABC-type nitrate/sulfonate/bicarbonate transport system</fullName>
    </submittedName>
</protein>
<dbReference type="PROSITE" id="PS00211">
    <property type="entry name" value="ABC_TRANSPORTER_1"/>
    <property type="match status" value="1"/>
</dbReference>
<dbReference type="SMART" id="SM00382">
    <property type="entry name" value="AAA"/>
    <property type="match status" value="1"/>
</dbReference>
<dbReference type="GO" id="GO:0015697">
    <property type="term" value="P:quaternary ammonium group transport"/>
    <property type="evidence" value="ECO:0007669"/>
    <property type="project" value="UniProtKB-ARBA"/>
</dbReference>
<dbReference type="AlphaFoldDB" id="Q2W663"/>
<accession>Q2W663</accession>
<evidence type="ECO:0000313" key="7">
    <source>
        <dbReference type="Proteomes" id="UP000007058"/>
    </source>
</evidence>
<keyword evidence="4" id="KW-0067">ATP-binding</keyword>
<dbReference type="InterPro" id="IPR003593">
    <property type="entry name" value="AAA+_ATPase"/>
</dbReference>
<dbReference type="PANTHER" id="PTHR42788:SF13">
    <property type="entry name" value="ALIPHATIC SULFONATES IMPORT ATP-BINDING PROTEIN SSUB"/>
    <property type="match status" value="1"/>
</dbReference>
<evidence type="ECO:0000256" key="4">
    <source>
        <dbReference type="ARBA" id="ARBA00022840"/>
    </source>
</evidence>
<dbReference type="GO" id="GO:0016887">
    <property type="term" value="F:ATP hydrolysis activity"/>
    <property type="evidence" value="ECO:0007669"/>
    <property type="project" value="InterPro"/>
</dbReference>
<dbReference type="KEGG" id="mag:amb1858"/>
<keyword evidence="7" id="KW-1185">Reference proteome</keyword>
<dbReference type="SUPFAM" id="SSF52540">
    <property type="entry name" value="P-loop containing nucleoside triphosphate hydrolases"/>
    <property type="match status" value="1"/>
</dbReference>
<comment type="similarity">
    <text evidence="1">Belongs to the ABC transporter superfamily.</text>
</comment>
<evidence type="ECO:0000313" key="6">
    <source>
        <dbReference type="EMBL" id="BAE50662.1"/>
    </source>
</evidence>
<evidence type="ECO:0000259" key="5">
    <source>
        <dbReference type="PROSITE" id="PS50893"/>
    </source>
</evidence>
<dbReference type="Pfam" id="PF00005">
    <property type="entry name" value="ABC_tran"/>
    <property type="match status" value="1"/>
</dbReference>
<evidence type="ECO:0000256" key="1">
    <source>
        <dbReference type="ARBA" id="ARBA00005417"/>
    </source>
</evidence>
<evidence type="ECO:0000256" key="2">
    <source>
        <dbReference type="ARBA" id="ARBA00022448"/>
    </source>
</evidence>
<dbReference type="HOGENOM" id="CLU_000604_1_22_5"/>
<keyword evidence="3" id="KW-0547">Nucleotide-binding</keyword>
<dbReference type="OrthoDB" id="8016555at2"/>
<dbReference type="InterPro" id="IPR027417">
    <property type="entry name" value="P-loop_NTPase"/>
</dbReference>
<evidence type="ECO:0000256" key="3">
    <source>
        <dbReference type="ARBA" id="ARBA00022741"/>
    </source>
</evidence>
<dbReference type="GO" id="GO:0005524">
    <property type="term" value="F:ATP binding"/>
    <property type="evidence" value="ECO:0007669"/>
    <property type="project" value="UniProtKB-KW"/>
</dbReference>
<organism evidence="6 7">
    <name type="scientific">Paramagnetospirillum magneticum (strain ATCC 700264 / AMB-1)</name>
    <name type="common">Magnetospirillum magneticum</name>
    <dbReference type="NCBI Taxonomy" id="342108"/>
    <lineage>
        <taxon>Bacteria</taxon>
        <taxon>Pseudomonadati</taxon>
        <taxon>Pseudomonadota</taxon>
        <taxon>Alphaproteobacteria</taxon>
        <taxon>Rhodospirillales</taxon>
        <taxon>Magnetospirillaceae</taxon>
        <taxon>Paramagnetospirillum</taxon>
    </lineage>
</organism>
<gene>
    <name evidence="6" type="ordered locus">amb1858</name>
</gene>
<dbReference type="CDD" id="cd03293">
    <property type="entry name" value="ABC_NrtD_SsuB_transporters"/>
    <property type="match status" value="1"/>
</dbReference>
<dbReference type="InterPro" id="IPR050166">
    <property type="entry name" value="ABC_transporter_ATP-bind"/>
</dbReference>